<evidence type="ECO:0000256" key="2">
    <source>
        <dbReference type="ARBA" id="ARBA00023186"/>
    </source>
</evidence>
<dbReference type="GO" id="GO:0051082">
    <property type="term" value="F:unfolded protein binding"/>
    <property type="evidence" value="ECO:0007669"/>
    <property type="project" value="InterPro"/>
</dbReference>
<dbReference type="InterPro" id="IPR027235">
    <property type="entry name" value="PFD2"/>
</dbReference>
<keyword evidence="2" id="KW-0143">Chaperone</keyword>
<dbReference type="Gene3D" id="1.10.287.370">
    <property type="match status" value="1"/>
</dbReference>
<evidence type="ECO:0000313" key="5">
    <source>
        <dbReference type="Proteomes" id="UP000244803"/>
    </source>
</evidence>
<feature type="coiled-coil region" evidence="3">
    <location>
        <begin position="4"/>
        <end position="31"/>
    </location>
</feature>
<dbReference type="InterPro" id="IPR002777">
    <property type="entry name" value="PFD_beta-like"/>
</dbReference>
<proteinExistence type="inferred from homology"/>
<dbReference type="EMBL" id="CP056067">
    <property type="protein sequence ID" value="UKJ89724.1"/>
    <property type="molecule type" value="Genomic_DNA"/>
</dbReference>
<name>A0A976M724_THEOR</name>
<dbReference type="GO" id="GO:0016272">
    <property type="term" value="C:prefoldin complex"/>
    <property type="evidence" value="ECO:0007669"/>
    <property type="project" value="InterPro"/>
</dbReference>
<sequence>MASVDALKATLKRLENERLAVLTQLDDISQDSAEHRLVLKNLDKIPDDRRCYRILGGIAVEKTVHEIKPDLNAHATKLDEYKVKLNSQLELLNSEIVKVKTSLEHPAETS</sequence>
<keyword evidence="3" id="KW-0175">Coiled coil</keyword>
<evidence type="ECO:0008006" key="6">
    <source>
        <dbReference type="Google" id="ProtNLM"/>
    </source>
</evidence>
<dbReference type="PANTHER" id="PTHR13303">
    <property type="entry name" value="PREFOLDIN SUBUNIT 2"/>
    <property type="match status" value="1"/>
</dbReference>
<accession>A0A976M724</accession>
<dbReference type="InterPro" id="IPR009053">
    <property type="entry name" value="Prefoldin"/>
</dbReference>
<dbReference type="AlphaFoldDB" id="A0A976M724"/>
<dbReference type="GO" id="GO:0006457">
    <property type="term" value="P:protein folding"/>
    <property type="evidence" value="ECO:0007669"/>
    <property type="project" value="InterPro"/>
</dbReference>
<evidence type="ECO:0000313" key="4">
    <source>
        <dbReference type="EMBL" id="UKJ89724.1"/>
    </source>
</evidence>
<dbReference type="Pfam" id="PF01920">
    <property type="entry name" value="Prefoldin_2"/>
    <property type="match status" value="1"/>
</dbReference>
<organism evidence="4 5">
    <name type="scientific">Theileria orientalis</name>
    <dbReference type="NCBI Taxonomy" id="68886"/>
    <lineage>
        <taxon>Eukaryota</taxon>
        <taxon>Sar</taxon>
        <taxon>Alveolata</taxon>
        <taxon>Apicomplexa</taxon>
        <taxon>Aconoidasida</taxon>
        <taxon>Piroplasmida</taxon>
        <taxon>Theileriidae</taxon>
        <taxon>Theileria</taxon>
    </lineage>
</organism>
<reference evidence="4" key="1">
    <citation type="submission" date="2022-07" db="EMBL/GenBank/DDBJ databases">
        <title>Evaluation of T. orientalis genome assembly methods using nanopore sequencing and analysis of variation between genomes.</title>
        <authorList>
            <person name="Yam J."/>
            <person name="Micallef M.L."/>
            <person name="Liu M."/>
            <person name="Djordjevic S.P."/>
            <person name="Bogema D.R."/>
            <person name="Jenkins C."/>
        </authorList>
    </citation>
    <scope>NUCLEOTIDE SEQUENCE</scope>
    <source>
        <strain evidence="4">Fish Creek</strain>
    </source>
</reference>
<dbReference type="OrthoDB" id="29646at2759"/>
<gene>
    <name evidence="4" type="ORF">MACJ_002978</name>
</gene>
<dbReference type="Proteomes" id="UP000244803">
    <property type="component" value="Chromosome 4"/>
</dbReference>
<evidence type="ECO:0000256" key="3">
    <source>
        <dbReference type="SAM" id="Coils"/>
    </source>
</evidence>
<protein>
    <recommendedName>
        <fullName evidence="6">Prefoldin subunit</fullName>
    </recommendedName>
</protein>
<comment type="similarity">
    <text evidence="1">Belongs to the prefoldin subunit beta family.</text>
</comment>
<dbReference type="SUPFAM" id="SSF46579">
    <property type="entry name" value="Prefoldin"/>
    <property type="match status" value="1"/>
</dbReference>
<evidence type="ECO:0000256" key="1">
    <source>
        <dbReference type="ARBA" id="ARBA00008045"/>
    </source>
</evidence>